<evidence type="ECO:0000313" key="2">
    <source>
        <dbReference type="EMBL" id="KAE8245181.1"/>
    </source>
</evidence>
<reference evidence="2" key="2">
    <citation type="journal article" date="2019" name="IMA Fungus">
        <title>Genome sequencing and comparison of five Tilletia species to identify candidate genes for the detection of regulated species infecting wheat.</title>
        <authorList>
            <person name="Nguyen H.D.T."/>
            <person name="Sultana T."/>
            <person name="Kesanakurti P."/>
            <person name="Hambleton S."/>
        </authorList>
    </citation>
    <scope>NUCLEOTIDE SEQUENCE</scope>
    <source>
        <strain evidence="2">DAOMC 236416</strain>
    </source>
</reference>
<protein>
    <submittedName>
        <fullName evidence="2">Uncharacterized protein</fullName>
    </submittedName>
</protein>
<evidence type="ECO:0000256" key="1">
    <source>
        <dbReference type="SAM" id="MobiDB-lite"/>
    </source>
</evidence>
<keyword evidence="3" id="KW-1185">Reference proteome</keyword>
<name>A0A177T787_9BASI</name>
<dbReference type="Proteomes" id="UP000077521">
    <property type="component" value="Unassembled WGS sequence"/>
</dbReference>
<accession>A0A177T787</accession>
<comment type="caution">
    <text evidence="2">The sequence shown here is derived from an EMBL/GenBank/DDBJ whole genome shotgun (WGS) entry which is preliminary data.</text>
</comment>
<feature type="region of interest" description="Disordered" evidence="1">
    <location>
        <begin position="1"/>
        <end position="30"/>
    </location>
</feature>
<dbReference type="EMBL" id="LWDF02000531">
    <property type="protein sequence ID" value="KAE8245181.1"/>
    <property type="molecule type" value="Genomic_DNA"/>
</dbReference>
<evidence type="ECO:0000313" key="3">
    <source>
        <dbReference type="Proteomes" id="UP000077521"/>
    </source>
</evidence>
<sequence length="167" mass="18264">MPSTPTASGSGRSAEDETPSSTSPSSSHGIDTTLYRRMFNSDLEFGTCLRVLRSVALQLGFDPGFASLVQRHLHSPEPPTQPPSLTHREEMALSPFRRFEYVDTRLGIWIRDLQQAGEELGFDPNWPSMIARHLNITPTAPPSAASPSATDPPLWVRVRVRGLGLGG</sequence>
<dbReference type="AlphaFoldDB" id="A0A177T787"/>
<proteinExistence type="predicted"/>
<gene>
    <name evidence="2" type="ORF">A4X13_0g6050</name>
</gene>
<feature type="compositionally biased region" description="Polar residues" evidence="1">
    <location>
        <begin position="1"/>
        <end position="11"/>
    </location>
</feature>
<reference evidence="2" key="1">
    <citation type="submission" date="2016-04" db="EMBL/GenBank/DDBJ databases">
        <authorList>
            <person name="Nguyen H.D."/>
            <person name="Samba Siva P."/>
            <person name="Cullis J."/>
            <person name="Levesque C.A."/>
            <person name="Hambleton S."/>
        </authorList>
    </citation>
    <scope>NUCLEOTIDE SEQUENCE</scope>
    <source>
        <strain evidence="2">DAOMC 236416</strain>
    </source>
</reference>
<organism evidence="2 3">
    <name type="scientific">Tilletia indica</name>
    <dbReference type="NCBI Taxonomy" id="43049"/>
    <lineage>
        <taxon>Eukaryota</taxon>
        <taxon>Fungi</taxon>
        <taxon>Dikarya</taxon>
        <taxon>Basidiomycota</taxon>
        <taxon>Ustilaginomycotina</taxon>
        <taxon>Exobasidiomycetes</taxon>
        <taxon>Tilletiales</taxon>
        <taxon>Tilletiaceae</taxon>
        <taxon>Tilletia</taxon>
    </lineage>
</organism>